<organism evidence="3 4">
    <name type="scientific">Bosea lupini</name>
    <dbReference type="NCBI Taxonomy" id="1036779"/>
    <lineage>
        <taxon>Bacteria</taxon>
        <taxon>Pseudomonadati</taxon>
        <taxon>Pseudomonadota</taxon>
        <taxon>Alphaproteobacteria</taxon>
        <taxon>Hyphomicrobiales</taxon>
        <taxon>Boseaceae</taxon>
        <taxon>Bosea</taxon>
    </lineage>
</organism>
<reference evidence="4" key="1">
    <citation type="submission" date="2016-10" db="EMBL/GenBank/DDBJ databases">
        <authorList>
            <person name="Varghese N."/>
            <person name="Submissions S."/>
        </authorList>
    </citation>
    <scope>NUCLEOTIDE SEQUENCE [LARGE SCALE GENOMIC DNA]</scope>
    <source>
        <strain evidence="4">LMG 26383,CCUG 61248,R- 45681</strain>
    </source>
</reference>
<sequence>MGSAFSEPTGTRMKLVIFGLGYSAGFFARAALAKGWEVTGTVRSAEKAGELSRQGLHTLVFGGFAVSTPLAKLVADADAVLVSAQPDESGDPVLGALADKLAAAEKLRWIGYLSTIGVYGDHGGAWIDETAECRPTSRRSRQRLEIEQDWLTFGERSGKPVQIFRLSGIYGPGRSPITKLRAGTANRLVKPGQVFNRIHVDDIAGILMASIEAPRAGAIYNVTDDEPAPPQDVVSFAAEVAGLAPPPETPFDPAKLSPMAASFYGENKRVSNALVKRELGYAFRYPDYRQALRDLAASGE</sequence>
<protein>
    <submittedName>
        <fullName evidence="3">Nucleoside-diphosphate-sugar epimerase</fullName>
    </submittedName>
</protein>
<dbReference type="InterPro" id="IPR036291">
    <property type="entry name" value="NAD(P)-bd_dom_sf"/>
</dbReference>
<evidence type="ECO:0000256" key="1">
    <source>
        <dbReference type="ARBA" id="ARBA00023027"/>
    </source>
</evidence>
<gene>
    <name evidence="3" type="ORF">SAMN04515666_103330</name>
</gene>
<dbReference type="Pfam" id="PF13460">
    <property type="entry name" value="NAD_binding_10"/>
    <property type="match status" value="1"/>
</dbReference>
<dbReference type="STRING" id="1036779.SAMN04515666_103330"/>
<dbReference type="PANTHER" id="PTHR43574">
    <property type="entry name" value="EPIMERASE-RELATED"/>
    <property type="match status" value="1"/>
</dbReference>
<dbReference type="InterPro" id="IPR016040">
    <property type="entry name" value="NAD(P)-bd_dom"/>
</dbReference>
<feature type="domain" description="NAD(P)-binding" evidence="2">
    <location>
        <begin position="27"/>
        <end position="126"/>
    </location>
</feature>
<dbReference type="CDD" id="cd05266">
    <property type="entry name" value="SDR_a4"/>
    <property type="match status" value="1"/>
</dbReference>
<accession>A0A1H7P2X5</accession>
<keyword evidence="4" id="KW-1185">Reference proteome</keyword>
<dbReference type="AlphaFoldDB" id="A0A1H7P2X5"/>
<dbReference type="Gene3D" id="3.40.50.720">
    <property type="entry name" value="NAD(P)-binding Rossmann-like Domain"/>
    <property type="match status" value="1"/>
</dbReference>
<evidence type="ECO:0000313" key="3">
    <source>
        <dbReference type="EMBL" id="SEL29437.1"/>
    </source>
</evidence>
<dbReference type="SUPFAM" id="SSF51735">
    <property type="entry name" value="NAD(P)-binding Rossmann-fold domains"/>
    <property type="match status" value="1"/>
</dbReference>
<evidence type="ECO:0000313" key="4">
    <source>
        <dbReference type="Proteomes" id="UP000199664"/>
    </source>
</evidence>
<proteinExistence type="predicted"/>
<dbReference type="EMBL" id="FOAN01000003">
    <property type="protein sequence ID" value="SEL29437.1"/>
    <property type="molecule type" value="Genomic_DNA"/>
</dbReference>
<dbReference type="Proteomes" id="UP000199664">
    <property type="component" value="Unassembled WGS sequence"/>
</dbReference>
<keyword evidence="1" id="KW-0520">NAD</keyword>
<name>A0A1H7P2X5_9HYPH</name>
<evidence type="ECO:0000259" key="2">
    <source>
        <dbReference type="Pfam" id="PF13460"/>
    </source>
</evidence>